<dbReference type="EMBL" id="JBBNAE010000009">
    <property type="protein sequence ID" value="KAK9096809.1"/>
    <property type="molecule type" value="Genomic_DNA"/>
</dbReference>
<sequence length="50" mass="5773">MVAIHTYPQPNEKQLKIGADSESNFTHMIYEKNVKVSEDQDDQILVVVRI</sequence>
<name>A0AAP0HSP5_9MAGN</name>
<accession>A0AAP0HSP5</accession>
<evidence type="ECO:0000313" key="2">
    <source>
        <dbReference type="Proteomes" id="UP001417504"/>
    </source>
</evidence>
<keyword evidence="2" id="KW-1185">Reference proteome</keyword>
<protein>
    <submittedName>
        <fullName evidence="1">Uncharacterized protein</fullName>
    </submittedName>
</protein>
<dbReference type="AlphaFoldDB" id="A0AAP0HSP5"/>
<reference evidence="1 2" key="1">
    <citation type="submission" date="2024-01" db="EMBL/GenBank/DDBJ databases">
        <title>Genome assemblies of Stephania.</title>
        <authorList>
            <person name="Yang L."/>
        </authorList>
    </citation>
    <scope>NUCLEOTIDE SEQUENCE [LARGE SCALE GENOMIC DNA]</scope>
    <source>
        <strain evidence="1">QJT</strain>
        <tissue evidence="1">Leaf</tissue>
    </source>
</reference>
<gene>
    <name evidence="1" type="ORF">Sjap_022306</name>
</gene>
<dbReference type="Proteomes" id="UP001417504">
    <property type="component" value="Unassembled WGS sequence"/>
</dbReference>
<organism evidence="1 2">
    <name type="scientific">Stephania japonica</name>
    <dbReference type="NCBI Taxonomy" id="461633"/>
    <lineage>
        <taxon>Eukaryota</taxon>
        <taxon>Viridiplantae</taxon>
        <taxon>Streptophyta</taxon>
        <taxon>Embryophyta</taxon>
        <taxon>Tracheophyta</taxon>
        <taxon>Spermatophyta</taxon>
        <taxon>Magnoliopsida</taxon>
        <taxon>Ranunculales</taxon>
        <taxon>Menispermaceae</taxon>
        <taxon>Menispermoideae</taxon>
        <taxon>Cissampelideae</taxon>
        <taxon>Stephania</taxon>
    </lineage>
</organism>
<comment type="caution">
    <text evidence="1">The sequence shown here is derived from an EMBL/GenBank/DDBJ whole genome shotgun (WGS) entry which is preliminary data.</text>
</comment>
<proteinExistence type="predicted"/>
<evidence type="ECO:0000313" key="1">
    <source>
        <dbReference type="EMBL" id="KAK9096809.1"/>
    </source>
</evidence>